<dbReference type="SUPFAM" id="SSF56204">
    <property type="entry name" value="Hect, E3 ligase catalytic domain"/>
    <property type="match status" value="1"/>
</dbReference>
<feature type="signal peptide" evidence="3">
    <location>
        <begin position="1"/>
        <end position="18"/>
    </location>
</feature>
<evidence type="ECO:0000259" key="4">
    <source>
        <dbReference type="PROSITE" id="PS50237"/>
    </source>
</evidence>
<dbReference type="Gene3D" id="3.90.1750.10">
    <property type="entry name" value="Hect, E3 ligase catalytic domains"/>
    <property type="match status" value="1"/>
</dbReference>
<feature type="domain" description="HECT" evidence="4">
    <location>
        <begin position="91"/>
        <end position="451"/>
    </location>
</feature>
<proteinExistence type="predicted"/>
<dbReference type="GO" id="GO:0005634">
    <property type="term" value="C:nucleus"/>
    <property type="evidence" value="ECO:0007669"/>
    <property type="project" value="TreeGrafter"/>
</dbReference>
<keyword evidence="6" id="KW-1185">Reference proteome</keyword>
<reference evidence="5" key="1">
    <citation type="journal article" date="2023" name="G3 (Bethesda)">
        <title>Whole genome assembly and annotation of the endangered Caribbean coral Acropora cervicornis.</title>
        <authorList>
            <person name="Selwyn J.D."/>
            <person name="Vollmer S.V."/>
        </authorList>
    </citation>
    <scope>NUCLEOTIDE SEQUENCE</scope>
    <source>
        <strain evidence="5">K2</strain>
    </source>
</reference>
<name>A0AAD9QY82_ACRCE</name>
<dbReference type="PANTHER" id="PTHR46276">
    <property type="entry name" value="E3 UBIQUITIN-PROTEIN LIGASE UBR5"/>
    <property type="match status" value="1"/>
</dbReference>
<gene>
    <name evidence="5" type="ORF">P5673_006218</name>
</gene>
<reference evidence="5" key="2">
    <citation type="journal article" date="2023" name="Science">
        <title>Genomic signatures of disease resistance in endangered staghorn corals.</title>
        <authorList>
            <person name="Vollmer S.V."/>
            <person name="Selwyn J.D."/>
            <person name="Despard B.A."/>
            <person name="Roesel C.L."/>
        </authorList>
    </citation>
    <scope>NUCLEOTIDE SEQUENCE</scope>
    <source>
        <strain evidence="5">K2</strain>
    </source>
</reference>
<dbReference type="PANTHER" id="PTHR46276:SF1">
    <property type="entry name" value="E3 UBIQUITIN-PROTEIN LIGASE UBR5"/>
    <property type="match status" value="1"/>
</dbReference>
<dbReference type="GO" id="GO:0090263">
    <property type="term" value="P:positive regulation of canonical Wnt signaling pathway"/>
    <property type="evidence" value="ECO:0007669"/>
    <property type="project" value="TreeGrafter"/>
</dbReference>
<evidence type="ECO:0000313" key="6">
    <source>
        <dbReference type="Proteomes" id="UP001249851"/>
    </source>
</evidence>
<comment type="caution">
    <text evidence="5">The sequence shown here is derived from an EMBL/GenBank/DDBJ whole genome shotgun (WGS) entry which is preliminary data.</text>
</comment>
<dbReference type="GO" id="GO:0034450">
    <property type="term" value="F:ubiquitin-ubiquitin ligase activity"/>
    <property type="evidence" value="ECO:0007669"/>
    <property type="project" value="TreeGrafter"/>
</dbReference>
<evidence type="ECO:0000256" key="3">
    <source>
        <dbReference type="SAM" id="SignalP"/>
    </source>
</evidence>
<feature type="active site" description="Glycyl thioester intermediate" evidence="2">
    <location>
        <position position="420"/>
    </location>
</feature>
<dbReference type="GO" id="GO:0000209">
    <property type="term" value="P:protein polyubiquitination"/>
    <property type="evidence" value="ECO:0007669"/>
    <property type="project" value="TreeGrafter"/>
</dbReference>
<dbReference type="Gene3D" id="3.30.2410.10">
    <property type="entry name" value="Hect, E3 ligase catalytic domain"/>
    <property type="match status" value="1"/>
</dbReference>
<evidence type="ECO:0000256" key="2">
    <source>
        <dbReference type="PROSITE-ProRule" id="PRU00104"/>
    </source>
</evidence>
<dbReference type="InterPro" id="IPR000569">
    <property type="entry name" value="HECT_dom"/>
</dbReference>
<evidence type="ECO:0000256" key="1">
    <source>
        <dbReference type="ARBA" id="ARBA00022786"/>
    </source>
</evidence>
<keyword evidence="1 2" id="KW-0833">Ubl conjugation pathway</keyword>
<evidence type="ECO:0000313" key="5">
    <source>
        <dbReference type="EMBL" id="KAK2569305.1"/>
    </source>
</evidence>
<dbReference type="AlphaFoldDB" id="A0AAD9QY82"/>
<dbReference type="EMBL" id="JARQWQ010000010">
    <property type="protein sequence ID" value="KAK2569305.1"/>
    <property type="molecule type" value="Genomic_DNA"/>
</dbReference>
<protein>
    <submittedName>
        <fullName evidence="5">E3 ubiquitin-protein ligase UBR5</fullName>
    </submittedName>
</protein>
<accession>A0AAD9QY82</accession>
<dbReference type="InterPro" id="IPR035983">
    <property type="entry name" value="Hect_E3_ubiquitin_ligase"/>
</dbReference>
<dbReference type="Proteomes" id="UP001249851">
    <property type="component" value="Unassembled WGS sequence"/>
</dbReference>
<dbReference type="SMART" id="SM00119">
    <property type="entry name" value="HECTc"/>
    <property type="match status" value="1"/>
</dbReference>
<dbReference type="PROSITE" id="PS50237">
    <property type="entry name" value="HECT"/>
    <property type="match status" value="1"/>
</dbReference>
<keyword evidence="3" id="KW-0732">Signal</keyword>
<dbReference type="Pfam" id="PF00632">
    <property type="entry name" value="HECT"/>
    <property type="match status" value="1"/>
</dbReference>
<dbReference type="GO" id="GO:0005737">
    <property type="term" value="C:cytoplasm"/>
    <property type="evidence" value="ECO:0007669"/>
    <property type="project" value="TreeGrafter"/>
</dbReference>
<feature type="chain" id="PRO_5041949418" evidence="3">
    <location>
        <begin position="19"/>
        <end position="451"/>
    </location>
</feature>
<sequence length="451" mass="50313">MALGPSVIAFWRLALVLLEDWQGIGPTSKRLGIIFFFPRFRRAVTYLRDSITNESQQLGPYGGMAGRVGTTLSMSIKRQKILENTLRILGDMSTFHYSNLRIKFDGEEGSGPGVNRGFFAAVANALKTDEKLPEDATALLHEPGKLPEQSGFYAPRPFAYSGKSPAENLSKSRRQKMFTAIGRFIGLSLWFSNTVPLNFSRHVVKFLLEREVTWEDLAFFNADLFEGLSRMILDGAHPMMTSERFQATYCCHFETSVGGTTEELVPGGSQIPVTPENICKYVRLYATKVMIGCVEAELRAMRSGLHDIIPVELLSSLTPEDFQLLLSGGTTDVDINRLRSVISFSNSNGCSSDILNRFKRWFWSIVQKMTPLQRQQLLYFCTGSAVLPAVSDRRDPDQDLSITVEVISGNTKALPMATTCGQRMSIPLYPSKKVLKRKLLQAIQCQSYGLG</sequence>
<dbReference type="Gene3D" id="3.30.2160.10">
    <property type="entry name" value="Hect, E3 ligase catalytic domain"/>
    <property type="match status" value="1"/>
</dbReference>
<organism evidence="5 6">
    <name type="scientific">Acropora cervicornis</name>
    <name type="common">Staghorn coral</name>
    <dbReference type="NCBI Taxonomy" id="6130"/>
    <lineage>
        <taxon>Eukaryota</taxon>
        <taxon>Metazoa</taxon>
        <taxon>Cnidaria</taxon>
        <taxon>Anthozoa</taxon>
        <taxon>Hexacorallia</taxon>
        <taxon>Scleractinia</taxon>
        <taxon>Astrocoeniina</taxon>
        <taxon>Acroporidae</taxon>
        <taxon>Acropora</taxon>
    </lineage>
</organism>